<dbReference type="PANTHER" id="PTHR28309:SF1">
    <property type="entry name" value="REQUIRED FOR EXCISION 1-B DOMAIN-CONTAINING PROTEIN"/>
    <property type="match status" value="1"/>
</dbReference>
<reference evidence="2 3" key="1">
    <citation type="submission" date="2019-03" db="EMBL/GenBank/DDBJ databases">
        <authorList>
            <person name="Gaulin E."/>
            <person name="Dumas B."/>
        </authorList>
    </citation>
    <scope>NUCLEOTIDE SEQUENCE [LARGE SCALE GENOMIC DNA]</scope>
    <source>
        <strain evidence="2">CBS 568.67</strain>
    </source>
</reference>
<evidence type="ECO:0000313" key="2">
    <source>
        <dbReference type="EMBL" id="VFT95133.1"/>
    </source>
</evidence>
<name>A0A485LDQ2_9STRA</name>
<dbReference type="AlphaFoldDB" id="A0A485LDQ2"/>
<dbReference type="OrthoDB" id="434723at2759"/>
<dbReference type="Proteomes" id="UP000332933">
    <property type="component" value="Unassembled WGS sequence"/>
</dbReference>
<dbReference type="EMBL" id="VJMH01006389">
    <property type="protein sequence ID" value="KAF0690206.1"/>
    <property type="molecule type" value="Genomic_DNA"/>
</dbReference>
<protein>
    <submittedName>
        <fullName evidence="2">Aste57867_18397 protein</fullName>
    </submittedName>
</protein>
<gene>
    <name evidence="2" type="primary">Aste57867_18397</name>
    <name evidence="1" type="ORF">As57867_018335</name>
    <name evidence="2" type="ORF">ASTE57867_18397</name>
</gene>
<organism evidence="2 3">
    <name type="scientific">Aphanomyces stellatus</name>
    <dbReference type="NCBI Taxonomy" id="120398"/>
    <lineage>
        <taxon>Eukaryota</taxon>
        <taxon>Sar</taxon>
        <taxon>Stramenopiles</taxon>
        <taxon>Oomycota</taxon>
        <taxon>Saprolegniomycetes</taxon>
        <taxon>Saprolegniales</taxon>
        <taxon>Verrucalvaceae</taxon>
        <taxon>Aphanomyces</taxon>
    </lineage>
</organism>
<reference evidence="1" key="2">
    <citation type="submission" date="2019-06" db="EMBL/GenBank/DDBJ databases">
        <title>Genomics analysis of Aphanomyces spp. identifies a new class of oomycete effector associated with host adaptation.</title>
        <authorList>
            <person name="Gaulin E."/>
        </authorList>
    </citation>
    <scope>NUCLEOTIDE SEQUENCE</scope>
    <source>
        <strain evidence="1">CBS 578.67</strain>
    </source>
</reference>
<dbReference type="EMBL" id="CAADRA010006410">
    <property type="protein sequence ID" value="VFT95133.1"/>
    <property type="molecule type" value="Genomic_DNA"/>
</dbReference>
<keyword evidence="3" id="KW-1185">Reference proteome</keyword>
<sequence length="204" mass="23144">MDVQACLDILKARSETPHTHDGEDGCHTPCVEENATRSLNMKPIDDVAALEPEMESMTVRELLETFQVCQAKRVQVYQQFEKGFMEFMFTDELPAFSQGITMQFVSISNQVNAIERTLRSKATVPASMPSLLRHVQSEEKEKLLLTSAILLEKMRLQRATKADPEDASIPIFEKSIASMQATHTAIIERINDHLDALRYEMLDE</sequence>
<proteinExistence type="predicted"/>
<evidence type="ECO:0000313" key="1">
    <source>
        <dbReference type="EMBL" id="KAF0690206.1"/>
    </source>
</evidence>
<evidence type="ECO:0000313" key="3">
    <source>
        <dbReference type="Proteomes" id="UP000332933"/>
    </source>
</evidence>
<dbReference type="InterPro" id="IPR039491">
    <property type="entry name" value="REX1-B"/>
</dbReference>
<dbReference type="Pfam" id="PF14966">
    <property type="entry name" value="DNA_repr_REX1B"/>
    <property type="match status" value="1"/>
</dbReference>
<dbReference type="PANTHER" id="PTHR28309">
    <property type="entry name" value="REQUIRED FOR EXCISION 1-B DOMAIN-CONTAINING PROTEIN"/>
    <property type="match status" value="1"/>
</dbReference>
<accession>A0A485LDQ2</accession>